<feature type="compositionally biased region" description="Pro residues" evidence="1">
    <location>
        <begin position="232"/>
        <end position="241"/>
    </location>
</feature>
<feature type="compositionally biased region" description="Basic and acidic residues" evidence="1">
    <location>
        <begin position="246"/>
        <end position="257"/>
    </location>
</feature>
<proteinExistence type="predicted"/>
<name>A0ABR1YFZ6_9PEZI</name>
<reference evidence="2 3" key="1">
    <citation type="submission" date="2024-04" db="EMBL/GenBank/DDBJ databases">
        <title>Phyllosticta paracitricarpa is synonymous to the EU quarantine fungus P. citricarpa based on phylogenomic analyses.</title>
        <authorList>
            <consortium name="Lawrence Berkeley National Laboratory"/>
            <person name="Van Ingen-Buijs V.A."/>
            <person name="Van Westerhoven A.C."/>
            <person name="Haridas S."/>
            <person name="Skiadas P."/>
            <person name="Martin F."/>
            <person name="Groenewald J.Z."/>
            <person name="Crous P.W."/>
            <person name="Seidl M.F."/>
        </authorList>
    </citation>
    <scope>NUCLEOTIDE SEQUENCE [LARGE SCALE GENOMIC DNA]</scope>
    <source>
        <strain evidence="2 3">CBS 123374</strain>
    </source>
</reference>
<comment type="caution">
    <text evidence="2">The sequence shown here is derived from an EMBL/GenBank/DDBJ whole genome shotgun (WGS) entry which is preliminary data.</text>
</comment>
<evidence type="ECO:0000256" key="1">
    <source>
        <dbReference type="SAM" id="MobiDB-lite"/>
    </source>
</evidence>
<accession>A0ABR1YFZ6</accession>
<protein>
    <submittedName>
        <fullName evidence="2">Uncharacterized protein</fullName>
    </submittedName>
</protein>
<evidence type="ECO:0000313" key="3">
    <source>
        <dbReference type="Proteomes" id="UP001492380"/>
    </source>
</evidence>
<feature type="region of interest" description="Disordered" evidence="1">
    <location>
        <begin position="222"/>
        <end position="269"/>
    </location>
</feature>
<dbReference type="EMBL" id="JBBWRZ010000010">
    <property type="protein sequence ID" value="KAK8227570.1"/>
    <property type="molecule type" value="Genomic_DNA"/>
</dbReference>
<evidence type="ECO:0000313" key="2">
    <source>
        <dbReference type="EMBL" id="KAK8227570.1"/>
    </source>
</evidence>
<keyword evidence="3" id="KW-1185">Reference proteome</keyword>
<sequence>MNGGFFDLINERVFAVWEDSVDGVQSLGSLSPINKNDSGFIFKVGFDGRQILLRFSMNVSFRASGRDERRELFLVLPLKALCTQNSPPLRFKELRTTDIGAIAPRVHDAGLSNGGHVLCAQFNLAALGHVLMPTSKATRLRPSTSTSRKILLAFQSLSRTPQFSLYIKPSDYARVGLQTVCQHLDRADSLLDFPLNFSEMYDGKGAEFMDWDRCDLGLSLNPIAPPQYDNTSPPPPTPGSFPPSIFDKDFAPGRPEKFPSPPPYQDANSHELLVPESPVFSGSSISIQPALQLPQKRRCPSPDRLGPTKFPRQTSPEVLNVIPTSRTTAELMAAFSAWLTKAFIINEKLYNHSRLQSHFGALGRHGRSGDADCFFTTLSALAAAFFYNPHDGLSTNQLESPGARAFMGDMEVFENWILGIGPVEHVNVFEDLLEMGAAAREAVEKGAMRPGLGEGEKIWPAAAAECASYNQTKASCVAFLMIYARVDEKE</sequence>
<gene>
    <name evidence="2" type="ORF">HDK90DRAFT_63783</name>
</gene>
<dbReference type="Proteomes" id="UP001492380">
    <property type="component" value="Unassembled WGS sequence"/>
</dbReference>
<organism evidence="2 3">
    <name type="scientific">Phyllosticta capitalensis</name>
    <dbReference type="NCBI Taxonomy" id="121624"/>
    <lineage>
        <taxon>Eukaryota</taxon>
        <taxon>Fungi</taxon>
        <taxon>Dikarya</taxon>
        <taxon>Ascomycota</taxon>
        <taxon>Pezizomycotina</taxon>
        <taxon>Dothideomycetes</taxon>
        <taxon>Dothideomycetes incertae sedis</taxon>
        <taxon>Botryosphaeriales</taxon>
        <taxon>Phyllostictaceae</taxon>
        <taxon>Phyllosticta</taxon>
    </lineage>
</organism>